<accession>A0AAN8IQT5</accession>
<comment type="caution">
    <text evidence="2">The sequence shown here is derived from an EMBL/GenBank/DDBJ whole genome shotgun (WGS) entry which is preliminary data.</text>
</comment>
<gene>
    <name evidence="2" type="ORF">GCK32_006301</name>
</gene>
<evidence type="ECO:0000313" key="2">
    <source>
        <dbReference type="EMBL" id="KAK5979893.1"/>
    </source>
</evidence>
<dbReference type="AlphaFoldDB" id="A0AAN8IQT5"/>
<organism evidence="2 3">
    <name type="scientific">Trichostrongylus colubriformis</name>
    <name type="common">Black scour worm</name>
    <dbReference type="NCBI Taxonomy" id="6319"/>
    <lineage>
        <taxon>Eukaryota</taxon>
        <taxon>Metazoa</taxon>
        <taxon>Ecdysozoa</taxon>
        <taxon>Nematoda</taxon>
        <taxon>Chromadorea</taxon>
        <taxon>Rhabditida</taxon>
        <taxon>Rhabditina</taxon>
        <taxon>Rhabditomorpha</taxon>
        <taxon>Strongyloidea</taxon>
        <taxon>Trichostrongylidae</taxon>
        <taxon>Trichostrongylus</taxon>
    </lineage>
</organism>
<reference evidence="2 3" key="1">
    <citation type="submission" date="2019-10" db="EMBL/GenBank/DDBJ databases">
        <title>Assembly and Annotation for the nematode Trichostrongylus colubriformis.</title>
        <authorList>
            <person name="Martin J."/>
        </authorList>
    </citation>
    <scope>NUCLEOTIDE SEQUENCE [LARGE SCALE GENOMIC DNA]</scope>
    <source>
        <strain evidence="2">G859</strain>
        <tissue evidence="2">Whole worm</tissue>
    </source>
</reference>
<keyword evidence="1" id="KW-0732">Signal</keyword>
<feature type="chain" id="PRO_5043019563" evidence="1">
    <location>
        <begin position="26"/>
        <end position="206"/>
    </location>
</feature>
<protein>
    <submittedName>
        <fullName evidence="2">Uncharacterized protein</fullName>
    </submittedName>
</protein>
<keyword evidence="3" id="KW-1185">Reference proteome</keyword>
<dbReference type="Proteomes" id="UP001331761">
    <property type="component" value="Unassembled WGS sequence"/>
</dbReference>
<proteinExistence type="predicted"/>
<dbReference type="EMBL" id="WIXE01007879">
    <property type="protein sequence ID" value="KAK5979893.1"/>
    <property type="molecule type" value="Genomic_DNA"/>
</dbReference>
<evidence type="ECO:0000256" key="1">
    <source>
        <dbReference type="SAM" id="SignalP"/>
    </source>
</evidence>
<feature type="signal peptide" evidence="1">
    <location>
        <begin position="1"/>
        <end position="25"/>
    </location>
</feature>
<evidence type="ECO:0000313" key="3">
    <source>
        <dbReference type="Proteomes" id="UP001331761"/>
    </source>
</evidence>
<sequence>MPWQTTTMFLVSLAVSAVRLDPANGKQPFTTEATTFFIGEKLEVSGLKNINGVSGRSIGDEVQNFTNQMRMLSNETAKGTKHFSELAARIIHEANMRMKAEQEMRKAITIVGKQIRKFVSTLRHATRVIERTERNAVASSKEADLYPNASSERLLRMGRVFLWKLREISEELDLCYGLEEMDVEEQIDEPSEHERLHLRPFVGITC</sequence>
<name>A0AAN8IQT5_TRICO</name>